<name>A0A914Q494_9BILA</name>
<dbReference type="WBParaSite" id="PDA_v2.g21979.t1">
    <property type="protein sequence ID" value="PDA_v2.g21979.t1"/>
    <property type="gene ID" value="PDA_v2.g21979"/>
</dbReference>
<proteinExistence type="predicted"/>
<keyword evidence="1" id="KW-0175">Coiled coil</keyword>
<evidence type="ECO:0000256" key="1">
    <source>
        <dbReference type="SAM" id="Coils"/>
    </source>
</evidence>
<dbReference type="Proteomes" id="UP000887578">
    <property type="component" value="Unplaced"/>
</dbReference>
<evidence type="ECO:0000313" key="3">
    <source>
        <dbReference type="Proteomes" id="UP000887578"/>
    </source>
</evidence>
<evidence type="ECO:0000313" key="4">
    <source>
        <dbReference type="WBParaSite" id="PDA_v2.g21979.t1"/>
    </source>
</evidence>
<protein>
    <submittedName>
        <fullName evidence="4">Uncharacterized protein</fullName>
    </submittedName>
</protein>
<feature type="coiled-coil region" evidence="1">
    <location>
        <begin position="156"/>
        <end position="197"/>
    </location>
</feature>
<reference evidence="4" key="1">
    <citation type="submission" date="2022-11" db="UniProtKB">
        <authorList>
            <consortium name="WormBaseParasite"/>
        </authorList>
    </citation>
    <scope>IDENTIFICATION</scope>
</reference>
<accession>A0A914Q494</accession>
<organism evidence="3 4">
    <name type="scientific">Panagrolaimus davidi</name>
    <dbReference type="NCBI Taxonomy" id="227884"/>
    <lineage>
        <taxon>Eukaryota</taxon>
        <taxon>Metazoa</taxon>
        <taxon>Ecdysozoa</taxon>
        <taxon>Nematoda</taxon>
        <taxon>Chromadorea</taxon>
        <taxon>Rhabditida</taxon>
        <taxon>Tylenchina</taxon>
        <taxon>Panagrolaimomorpha</taxon>
        <taxon>Panagrolaimoidea</taxon>
        <taxon>Panagrolaimidae</taxon>
        <taxon>Panagrolaimus</taxon>
    </lineage>
</organism>
<keyword evidence="3" id="KW-1185">Reference proteome</keyword>
<evidence type="ECO:0000256" key="2">
    <source>
        <dbReference type="SAM" id="MobiDB-lite"/>
    </source>
</evidence>
<feature type="region of interest" description="Disordered" evidence="2">
    <location>
        <begin position="20"/>
        <end position="47"/>
    </location>
</feature>
<dbReference type="AlphaFoldDB" id="A0A914Q494"/>
<sequence>MKIKRVFLSTEDVKDIFPEQSPLPPFTTTTTTAAANDNIEDEDEKKRNRNQLLKKKDAFNELIIQNKSMKEQLFASNELSEERRKLILIKDEEIKLLKKDLKIKTEGNQQKTEIIASDELSEKCRKLLLAKDEIIKLKAEENEHLGISLSFKDECIQKMGTELEQLTEENKLLKLKLETKMEENRGLENVLSNKIEEGKRKDHKIEDLEKQLLEEKKRKAPKPIRKRLILVPKENAACKNCQQSNVQQKDEEKETQFVQKSIDSNVENAMSTPRSKPIPLPRSARIKLMSSSSQSILDETVDDLPSSSTTATSKLLNQTYSLSKFASSTPMSLKSSTVFGSPMKSNVKMSPLLSPILKSREPTPESPLVRYNKTLSSSNPSASNITPKRTFPKIRPIFSPKSQIKSINSNILKESNQARINENKIDGTVSLNEIIDNLLFPGKMNDNNNDEKENV</sequence>